<keyword evidence="1" id="KW-0489">Methyltransferase</keyword>
<gene>
    <name evidence="1" type="primary">rsmJ</name>
    <name evidence="2" type="ordered locus">Trad_1101</name>
</gene>
<keyword evidence="1" id="KW-0949">S-adenosyl-L-methionine</keyword>
<dbReference type="PANTHER" id="PTHR36112:SF1">
    <property type="entry name" value="RIBOSOMAL RNA SMALL SUBUNIT METHYLTRANSFERASE J"/>
    <property type="match status" value="1"/>
</dbReference>
<accession>D7CVW5</accession>
<comment type="function">
    <text evidence="1">Specifically methylates the guanosine in position 1516 of 16S rRNA.</text>
</comment>
<evidence type="ECO:0000313" key="2">
    <source>
        <dbReference type="EMBL" id="ADI14228.1"/>
    </source>
</evidence>
<dbReference type="Pfam" id="PF04445">
    <property type="entry name" value="SAM_MT"/>
    <property type="match status" value="1"/>
</dbReference>
<dbReference type="InterPro" id="IPR007536">
    <property type="entry name" value="16SrRNA_methylTrfase_J"/>
</dbReference>
<evidence type="ECO:0000256" key="1">
    <source>
        <dbReference type="HAMAP-Rule" id="MF_01523"/>
    </source>
</evidence>
<dbReference type="InterPro" id="IPR029063">
    <property type="entry name" value="SAM-dependent_MTases_sf"/>
</dbReference>
<dbReference type="GO" id="GO:0008990">
    <property type="term" value="F:rRNA (guanine-N2-)-methyltransferase activity"/>
    <property type="evidence" value="ECO:0007669"/>
    <property type="project" value="UniProtKB-UniRule"/>
</dbReference>
<feature type="binding site" evidence="1">
    <location>
        <begin position="128"/>
        <end position="129"/>
    </location>
    <ligand>
        <name>S-adenosyl-L-methionine</name>
        <dbReference type="ChEBI" id="CHEBI:59789"/>
    </ligand>
</feature>
<dbReference type="OrthoDB" id="3191794at2"/>
<dbReference type="CDD" id="cd02440">
    <property type="entry name" value="AdoMet_MTases"/>
    <property type="match status" value="1"/>
</dbReference>
<dbReference type="GO" id="GO:0005737">
    <property type="term" value="C:cytoplasm"/>
    <property type="evidence" value="ECO:0007669"/>
    <property type="project" value="UniProtKB-SubCell"/>
</dbReference>
<keyword evidence="3" id="KW-1185">Reference proteome</keyword>
<dbReference type="Proteomes" id="UP000000379">
    <property type="component" value="Chromosome"/>
</dbReference>
<dbReference type="eggNOG" id="COG0742">
    <property type="taxonomic scope" value="Bacteria"/>
</dbReference>
<protein>
    <recommendedName>
        <fullName evidence="1">Ribosomal RNA small subunit methyltransferase J</fullName>
        <ecNumber evidence="1">2.1.1.242</ecNumber>
    </recommendedName>
    <alternativeName>
        <fullName evidence="1">16S rRNA m2G1516 methyltransferase</fullName>
    </alternativeName>
    <alternativeName>
        <fullName evidence="1">rRNA (guanine-N(2)-)-methyltransferase</fullName>
    </alternativeName>
</protein>
<reference evidence="2 3" key="2">
    <citation type="journal article" date="2011" name="Stand. Genomic Sci.">
        <title>Complete genome sequence of Truepera radiovictrix type strain (RQ-24).</title>
        <authorList>
            <person name="Ivanova N."/>
            <person name="Rohde C."/>
            <person name="Munk C."/>
            <person name="Nolan M."/>
            <person name="Lucas S."/>
            <person name="Del Rio T.G."/>
            <person name="Tice H."/>
            <person name="Deshpande S."/>
            <person name="Cheng J.F."/>
            <person name="Tapia R."/>
            <person name="Han C."/>
            <person name="Goodwin L."/>
            <person name="Pitluck S."/>
            <person name="Liolios K."/>
            <person name="Mavromatis K."/>
            <person name="Mikhailova N."/>
            <person name="Pati A."/>
            <person name="Chen A."/>
            <person name="Palaniappan K."/>
            <person name="Land M."/>
            <person name="Hauser L."/>
            <person name="Chang Y.J."/>
            <person name="Jeffries C.D."/>
            <person name="Brambilla E."/>
            <person name="Rohde M."/>
            <person name="Goker M."/>
            <person name="Tindall B.J."/>
            <person name="Woyke T."/>
            <person name="Bristow J."/>
            <person name="Eisen J.A."/>
            <person name="Markowitz V."/>
            <person name="Hugenholtz P."/>
            <person name="Kyrpides N.C."/>
            <person name="Klenk H.P."/>
            <person name="Lapidus A."/>
        </authorList>
    </citation>
    <scope>NUCLEOTIDE SEQUENCE [LARGE SCALE GENOMIC DNA]</scope>
    <source>
        <strain evidence="3">DSM 17093 / CIP 108686 / LMG 22925 / RQ-24</strain>
    </source>
</reference>
<proteinExistence type="inferred from homology"/>
<dbReference type="RefSeq" id="WP_013177599.1">
    <property type="nucleotide sequence ID" value="NC_014221.1"/>
</dbReference>
<dbReference type="HAMAP" id="MF_01523">
    <property type="entry name" value="16SrRNA_methyltr_J"/>
    <property type="match status" value="1"/>
</dbReference>
<name>D7CVW5_TRURR</name>
<dbReference type="SUPFAM" id="SSF53335">
    <property type="entry name" value="S-adenosyl-L-methionine-dependent methyltransferases"/>
    <property type="match status" value="1"/>
</dbReference>
<dbReference type="Gene3D" id="3.40.50.150">
    <property type="entry name" value="Vaccinia Virus protein VP39"/>
    <property type="match status" value="1"/>
</dbReference>
<comment type="subcellular location">
    <subcellularLocation>
        <location evidence="1">Cytoplasm</location>
    </subcellularLocation>
</comment>
<keyword evidence="1" id="KW-0808">Transferase</keyword>
<dbReference type="AlphaFoldDB" id="D7CVW5"/>
<dbReference type="STRING" id="649638.Trad_1101"/>
<dbReference type="KEGG" id="tra:Trad_1101"/>
<evidence type="ECO:0000313" key="3">
    <source>
        <dbReference type="Proteomes" id="UP000000379"/>
    </source>
</evidence>
<dbReference type="EMBL" id="CP002049">
    <property type="protein sequence ID" value="ADI14228.1"/>
    <property type="molecule type" value="Genomic_DNA"/>
</dbReference>
<reference evidence="3" key="1">
    <citation type="submission" date="2010-05" db="EMBL/GenBank/DDBJ databases">
        <title>The complete genome of Truepera radiovictris DSM 17093.</title>
        <authorList>
            <consortium name="US DOE Joint Genome Institute (JGI-PGF)"/>
            <person name="Lucas S."/>
            <person name="Copeland A."/>
            <person name="Lapidus A."/>
            <person name="Glavina del Rio T."/>
            <person name="Dalin E."/>
            <person name="Tice H."/>
            <person name="Bruce D."/>
            <person name="Goodwin L."/>
            <person name="Pitluck S."/>
            <person name="Kyrpides N."/>
            <person name="Mavromatis K."/>
            <person name="Ovchinnikova G."/>
            <person name="Munk A.C."/>
            <person name="Detter J.C."/>
            <person name="Han C."/>
            <person name="Tapia R."/>
            <person name="Land M."/>
            <person name="Hauser L."/>
            <person name="Markowitz V."/>
            <person name="Cheng J.-F."/>
            <person name="Hugenholtz P."/>
            <person name="Woyke T."/>
            <person name="Wu D."/>
            <person name="Tindall B."/>
            <person name="Pomrenke H.G."/>
            <person name="Brambilla E."/>
            <person name="Klenk H.-P."/>
            <person name="Eisen J.A."/>
        </authorList>
    </citation>
    <scope>NUCLEOTIDE SEQUENCE [LARGE SCALE GENOMIC DNA]</scope>
    <source>
        <strain evidence="3">DSM 17093 / CIP 108686 / LMG 22925 / RQ-24</strain>
    </source>
</reference>
<comment type="catalytic activity">
    <reaction evidence="1">
        <text>guanosine(1516) in 16S rRNA + S-adenosyl-L-methionine = N(2)-methylguanosine(1516) in 16S rRNA + S-adenosyl-L-homocysteine + H(+)</text>
        <dbReference type="Rhea" id="RHEA:43220"/>
        <dbReference type="Rhea" id="RHEA-COMP:10412"/>
        <dbReference type="Rhea" id="RHEA-COMP:10413"/>
        <dbReference type="ChEBI" id="CHEBI:15378"/>
        <dbReference type="ChEBI" id="CHEBI:57856"/>
        <dbReference type="ChEBI" id="CHEBI:59789"/>
        <dbReference type="ChEBI" id="CHEBI:74269"/>
        <dbReference type="ChEBI" id="CHEBI:74481"/>
        <dbReference type="EC" id="2.1.1.242"/>
    </reaction>
</comment>
<comment type="caution">
    <text evidence="1">Lacks conserved residue(s) required for the propagation of feature annotation.</text>
</comment>
<feature type="binding site" evidence="1">
    <location>
        <position position="184"/>
    </location>
    <ligand>
        <name>S-adenosyl-L-methionine</name>
        <dbReference type="ChEBI" id="CHEBI:59789"/>
    </ligand>
</feature>
<keyword evidence="1" id="KW-0698">rRNA processing</keyword>
<organism evidence="2 3">
    <name type="scientific">Truepera radiovictrix (strain DSM 17093 / CIP 108686 / LMG 22925 / RQ-24)</name>
    <dbReference type="NCBI Taxonomy" id="649638"/>
    <lineage>
        <taxon>Bacteria</taxon>
        <taxon>Thermotogati</taxon>
        <taxon>Deinococcota</taxon>
        <taxon>Deinococci</taxon>
        <taxon>Trueperales</taxon>
        <taxon>Trueperaceae</taxon>
        <taxon>Truepera</taxon>
    </lineage>
</organism>
<dbReference type="PANTHER" id="PTHR36112">
    <property type="entry name" value="RIBOSOMAL RNA SMALL SUBUNIT METHYLTRANSFERASE J"/>
    <property type="match status" value="1"/>
</dbReference>
<dbReference type="HOGENOM" id="CLU_076324_0_1_0"/>
<keyword evidence="1" id="KW-0963">Cytoplasm</keyword>
<dbReference type="EC" id="2.1.1.242" evidence="1"/>
<sequence>MTGSANGAPPVAVSWEAGLEEAARGLAARLGLPLALPGHEVAPLHLHLGAARLELRETGLEAAGPVYADFTAGRADYRRRFGGGSSQLIARAVGLRGAVKPHVVDATAGLGQDAFVLASLGATVTLIERSGVVGALLDDALTRARAHPVVGEIAARMHLVLGDAREVLEGLKGTEARPDVVYLDPMYPHRRMRALPKKEMRVFRRLVGDDADAEALLQAALGCARSRVVVKRPRGAPALGARPSGHLESKNTRFDLYVLPGAPSDV</sequence>
<comment type="similarity">
    <text evidence="1">Belongs to the methyltransferase superfamily. RsmJ family.</text>
</comment>